<dbReference type="Gene3D" id="3.30.40.10">
    <property type="entry name" value="Zinc/RING finger domain, C3HC4 (zinc finger)"/>
    <property type="match status" value="1"/>
</dbReference>
<name>A0AAQ3REB9_9PEZI</name>
<feature type="transmembrane region" description="Helical" evidence="15">
    <location>
        <begin position="1704"/>
        <end position="1723"/>
    </location>
</feature>
<feature type="transmembrane region" description="Helical" evidence="15">
    <location>
        <begin position="129"/>
        <end position="157"/>
    </location>
</feature>
<dbReference type="Pfam" id="PF12906">
    <property type="entry name" value="RINGv"/>
    <property type="match status" value="1"/>
</dbReference>
<proteinExistence type="predicted"/>
<dbReference type="PANTHER" id="PTHR13145:SF0">
    <property type="entry name" value="E3 UBIQUITIN-PROTEIN LIGASE MARCHF6"/>
    <property type="match status" value="1"/>
</dbReference>
<evidence type="ECO:0000256" key="14">
    <source>
        <dbReference type="SAM" id="MobiDB-lite"/>
    </source>
</evidence>
<keyword evidence="5" id="KW-0808">Transferase</keyword>
<dbReference type="CDD" id="cd16702">
    <property type="entry name" value="RING_CH-C4HC3_MARCH6"/>
    <property type="match status" value="1"/>
</dbReference>
<feature type="region of interest" description="Disordered" evidence="14">
    <location>
        <begin position="698"/>
        <end position="736"/>
    </location>
</feature>
<feature type="transmembrane region" description="Helical" evidence="15">
    <location>
        <begin position="1168"/>
        <end position="1190"/>
    </location>
</feature>
<evidence type="ECO:0000256" key="1">
    <source>
        <dbReference type="ARBA" id="ARBA00000900"/>
    </source>
</evidence>
<accession>A0AAQ3REB9</accession>
<feature type="compositionally biased region" description="Polar residues" evidence="14">
    <location>
        <begin position="658"/>
        <end position="674"/>
    </location>
</feature>
<evidence type="ECO:0000259" key="16">
    <source>
        <dbReference type="SMART" id="SM00744"/>
    </source>
</evidence>
<feature type="region of interest" description="Disordered" evidence="14">
    <location>
        <begin position="632"/>
        <end position="684"/>
    </location>
</feature>
<keyword evidence="12 15" id="KW-0472">Membrane</keyword>
<evidence type="ECO:0000256" key="4">
    <source>
        <dbReference type="ARBA" id="ARBA00012483"/>
    </source>
</evidence>
<keyword evidence="11 15" id="KW-1133">Transmembrane helix</keyword>
<keyword evidence="18" id="KW-1185">Reference proteome</keyword>
<dbReference type="InterPro" id="IPR013083">
    <property type="entry name" value="Znf_RING/FYVE/PHD"/>
</dbReference>
<feature type="transmembrane region" description="Helical" evidence="15">
    <location>
        <begin position="1471"/>
        <end position="1489"/>
    </location>
</feature>
<evidence type="ECO:0000256" key="7">
    <source>
        <dbReference type="ARBA" id="ARBA00022723"/>
    </source>
</evidence>
<keyword evidence="13" id="KW-0175">Coiled coil</keyword>
<sequence length="1766" mass="196132">MDPPTFGNSDLFWPFDTNNPDVVNASRSLEKDMSSLEPVQSLPDGDAASDRAETCRICRSEATQDEPLFYPCKCSGSIKYVHQECLMEWLSHSQKKYCELCKTPFRFTKLYDAGMPQALPWSVFFQRAFIHATLTLLSAVRGMLVATVWMVILPWLVRWAWRWMFWIADAGWVRDAFISKLNRAHQELQAAATNQTGLTESFSHAFQGLLHGGYLPNGSAVEPLALSIAKEMLSSLNIGHYFTTQKSSSNGSVYGSLSTSPQADVSILSSWTYIAELTSNPGLNRIILDVFEGQLITCVVITGFILVFLIREWVVQQQPLANLEADNADLIQQLDAAAIAMRAQEERTNRQVEQLQDDNFHASNAILQLQRDIREDGEDHDLDELDPSNEFCGWLALQELLDMGSAALTSDEEYLRARFQMLANRVLMEVRMAHRAGANLADLGFKIKSKMRAYSPYASRRWRRVFRHELYQIARGIEPERLALAQPFLRRIEIDLEDQPAMFEQHEGNIEESLRPQELEMLVFLQMVSTEDSSIAVANGSSEMETLAFSHSDANPDEAKTREPHTSPILSKPLPVAKSNTDDIPIANAGPEAKINIKRSGNGKIRPVPPPTPQKFLTEDELRERLEQDVATAGLQNEIQADDAATGRETEGTEATHNHTLASSSQQEPQQTDDSQYKGDGLGGHLANMLLEDLGLDEASQRQSPRANEINHTVEPGSAEVEPADEVPRPTEASPPHTRLQRLFDWFWGDIPFNQSLPEPVPAPPEERLNGDNAAPFIQPAAPAVAPGQLPAINGAPLIHDPEVLAAAAEAGLDAEAAEDAEDLEGIMELIGLQGPLIGLFQTSTFCVVLVAGTIFGAVGLPYVLGKIALPFLSSPMYFIVKMPLQMASFVADFVIDLSLVVCGWSVFALALGWESAFGAIEAWLPKIGGISIGEWIANLAVNTASASATRLQGLFVTSGIGPNWAFLQGSMLAHASLKELQNEVEAILQFSGNAITAVVDTISSGSVSLMCKRAISVLAETPEIQAKIRAGLLERYTKPLVESLSSLRTGALTFHTAEVPLDPSLVFWSSTDRSITVMTGYLALAAVAAIYVAMDTPISFSDSSQRIEKYIRDTLRQAGGVLKVILIISIEMLVFPLYCGLLLDIAFMPLFQGSSLSTRWAFAASRPYTFCFIHWFVGTCYMFHFALFVGMCRKILRKGLLWFIRDPDDPTFHPVRDVLERGVLTQLRKIAFSALVYGALVILCLGGVIWTIGHAFEGIFPIHWVSTEPVLEFPMDLLLYNAVTPIMFRLVKPSDAVNSMYAWWFRRCARMLRLSHFLFDDRRLEEEGKTIRKTWTSFFLVRKASDENLTSLDGTATATTIEDTTEVYFLRDGKYVLTPCSDQYRPPKPGEAFLHSDDDDVYIADKNGKKNDHFAKAYVPPLFRVRITLFMVCLWIFSAFIGLSVTLLPLVVGRQLFAKMVPNDVRVNDIYAYSVGAYLLGGLIFIGFRVRDYACRLQNLSGNQHSVNMTSWVQSIKRLTVQTLKCMYVYGFVGLVLPTLFLLTMQFYVAIPLHTYAASFAKGVADLEQHQNSTLSTLANPTVTNATASRTIFDNSIDYPSHTIHVLQDFCLGLLYVRIGGRMMVQPAASRGAEAFRRITANGYLNPDARLATRYLVAPALILAATILLVPPMIAKLVFMQLSLIAPLGPVIDGAVRTKLYRYSYPLAASWLVIAICAVGLMKATTRWRTVIRDEVYLVGERLHNFGEKKPPEGSRSVRRKDALR</sequence>
<keyword evidence="10" id="KW-0862">Zinc</keyword>
<evidence type="ECO:0000256" key="5">
    <source>
        <dbReference type="ARBA" id="ARBA00022679"/>
    </source>
</evidence>
<dbReference type="InterPro" id="IPR056521">
    <property type="entry name" value="MARCHF6-like_C"/>
</dbReference>
<feature type="transmembrane region" description="Helical" evidence="15">
    <location>
        <begin position="1528"/>
        <end position="1552"/>
    </location>
</feature>
<feature type="region of interest" description="Disordered" evidence="14">
    <location>
        <begin position="554"/>
        <end position="615"/>
    </location>
</feature>
<evidence type="ECO:0000256" key="3">
    <source>
        <dbReference type="ARBA" id="ARBA00004906"/>
    </source>
</evidence>
<feature type="transmembrane region" description="Helical" evidence="15">
    <location>
        <begin position="848"/>
        <end position="870"/>
    </location>
</feature>
<dbReference type="EC" id="2.3.2.27" evidence="4"/>
<evidence type="ECO:0000256" key="15">
    <source>
        <dbReference type="SAM" id="Phobius"/>
    </source>
</evidence>
<evidence type="ECO:0000256" key="13">
    <source>
        <dbReference type="SAM" id="Coils"/>
    </source>
</evidence>
<dbReference type="InterPro" id="IPR011016">
    <property type="entry name" value="Znf_RING-CH"/>
</dbReference>
<evidence type="ECO:0000256" key="12">
    <source>
        <dbReference type="ARBA" id="ARBA00023136"/>
    </source>
</evidence>
<reference evidence="17 18" key="1">
    <citation type="submission" date="2023-11" db="EMBL/GenBank/DDBJ databases">
        <title>An acidophilic fungus is an integral part of prey digestion in a carnivorous sundew plant.</title>
        <authorList>
            <person name="Tsai I.J."/>
        </authorList>
    </citation>
    <scope>NUCLEOTIDE SEQUENCE [LARGE SCALE GENOMIC DNA]</scope>
    <source>
        <strain evidence="17">169a</strain>
    </source>
</reference>
<dbReference type="EMBL" id="CP138593">
    <property type="protein sequence ID" value="WPH04933.1"/>
    <property type="molecule type" value="Genomic_DNA"/>
</dbReference>
<dbReference type="Pfam" id="PF23113">
    <property type="entry name" value="MARCHF6_C"/>
    <property type="match status" value="1"/>
</dbReference>
<dbReference type="GO" id="GO:0061630">
    <property type="term" value="F:ubiquitin protein ligase activity"/>
    <property type="evidence" value="ECO:0007669"/>
    <property type="project" value="UniProtKB-EC"/>
</dbReference>
<dbReference type="GO" id="GO:0005789">
    <property type="term" value="C:endoplasmic reticulum membrane"/>
    <property type="evidence" value="ECO:0007669"/>
    <property type="project" value="TreeGrafter"/>
</dbReference>
<dbReference type="SMART" id="SM00744">
    <property type="entry name" value="RINGv"/>
    <property type="match status" value="1"/>
</dbReference>
<keyword evidence="6 15" id="KW-0812">Transmembrane</keyword>
<feature type="transmembrane region" description="Helical" evidence="15">
    <location>
        <begin position="1428"/>
        <end position="1451"/>
    </location>
</feature>
<feature type="transmembrane region" description="Helical" evidence="15">
    <location>
        <begin position="1653"/>
        <end position="1671"/>
    </location>
</feature>
<evidence type="ECO:0000256" key="8">
    <source>
        <dbReference type="ARBA" id="ARBA00022771"/>
    </source>
</evidence>
<evidence type="ECO:0000256" key="9">
    <source>
        <dbReference type="ARBA" id="ARBA00022786"/>
    </source>
</evidence>
<organism evidence="17 18">
    <name type="scientific">Acrodontium crateriforme</name>
    <dbReference type="NCBI Taxonomy" id="150365"/>
    <lineage>
        <taxon>Eukaryota</taxon>
        <taxon>Fungi</taxon>
        <taxon>Dikarya</taxon>
        <taxon>Ascomycota</taxon>
        <taxon>Pezizomycotina</taxon>
        <taxon>Dothideomycetes</taxon>
        <taxon>Dothideomycetidae</taxon>
        <taxon>Mycosphaerellales</taxon>
        <taxon>Teratosphaeriaceae</taxon>
        <taxon>Acrodontium</taxon>
    </lineage>
</organism>
<feature type="coiled-coil region" evidence="13">
    <location>
        <begin position="320"/>
        <end position="358"/>
    </location>
</feature>
<keyword evidence="7" id="KW-0479">Metal-binding</keyword>
<keyword evidence="8" id="KW-0863">Zinc-finger</keyword>
<feature type="transmembrane region" description="Helical" evidence="15">
    <location>
        <begin position="1122"/>
        <end position="1148"/>
    </location>
</feature>
<dbReference type="FunFam" id="3.30.40.10:FF:000287">
    <property type="entry name" value="RING finger membrane protein"/>
    <property type="match status" value="1"/>
</dbReference>
<dbReference type="GO" id="GO:0036503">
    <property type="term" value="P:ERAD pathway"/>
    <property type="evidence" value="ECO:0007669"/>
    <property type="project" value="TreeGrafter"/>
</dbReference>
<comment type="catalytic activity">
    <reaction evidence="1">
        <text>S-ubiquitinyl-[E2 ubiquitin-conjugating enzyme]-L-cysteine + [acceptor protein]-L-lysine = [E2 ubiquitin-conjugating enzyme]-L-cysteine + N(6)-ubiquitinyl-[acceptor protein]-L-lysine.</text>
        <dbReference type="EC" id="2.3.2.27"/>
    </reaction>
</comment>
<keyword evidence="9" id="KW-0833">Ubl conjugation pathway</keyword>
<comment type="pathway">
    <text evidence="3">Protein modification; protein ubiquitination.</text>
</comment>
<dbReference type="SUPFAM" id="SSF57850">
    <property type="entry name" value="RING/U-box"/>
    <property type="match status" value="1"/>
</dbReference>
<feature type="transmembrane region" description="Helical" evidence="15">
    <location>
        <begin position="1231"/>
        <end position="1254"/>
    </location>
</feature>
<dbReference type="PANTHER" id="PTHR13145">
    <property type="entry name" value="SSM4 PROTEIN"/>
    <property type="match status" value="1"/>
</dbReference>
<dbReference type="GO" id="GO:0008270">
    <property type="term" value="F:zinc ion binding"/>
    <property type="evidence" value="ECO:0007669"/>
    <property type="project" value="UniProtKB-KW"/>
</dbReference>
<dbReference type="Proteomes" id="UP001303373">
    <property type="component" value="Chromosome 14"/>
</dbReference>
<evidence type="ECO:0000313" key="17">
    <source>
        <dbReference type="EMBL" id="WPH04933.1"/>
    </source>
</evidence>
<evidence type="ECO:0000256" key="2">
    <source>
        <dbReference type="ARBA" id="ARBA00004141"/>
    </source>
</evidence>
<evidence type="ECO:0000256" key="6">
    <source>
        <dbReference type="ARBA" id="ARBA00022692"/>
    </source>
</evidence>
<evidence type="ECO:0000313" key="18">
    <source>
        <dbReference type="Proteomes" id="UP001303373"/>
    </source>
</evidence>
<feature type="transmembrane region" description="Helical" evidence="15">
    <location>
        <begin position="890"/>
        <end position="914"/>
    </location>
</feature>
<feature type="compositionally biased region" description="Basic and acidic residues" evidence="14">
    <location>
        <begin position="645"/>
        <end position="657"/>
    </location>
</feature>
<comment type="subcellular location">
    <subcellularLocation>
        <location evidence="2">Membrane</location>
        <topology evidence="2">Multi-pass membrane protein</topology>
    </subcellularLocation>
</comment>
<feature type="transmembrane region" description="Helical" evidence="15">
    <location>
        <begin position="1079"/>
        <end position="1101"/>
    </location>
</feature>
<evidence type="ECO:0000256" key="10">
    <source>
        <dbReference type="ARBA" id="ARBA00022833"/>
    </source>
</evidence>
<feature type="domain" description="RING-CH-type" evidence="16">
    <location>
        <begin position="54"/>
        <end position="102"/>
    </location>
</feature>
<gene>
    <name evidence="17" type="ORF">R9X50_00783000</name>
</gene>
<evidence type="ECO:0000256" key="11">
    <source>
        <dbReference type="ARBA" id="ARBA00022989"/>
    </source>
</evidence>
<protein>
    <recommendedName>
        <fullName evidence="4">RING-type E3 ubiquitin transferase</fullName>
        <ecNumber evidence="4">2.3.2.27</ecNumber>
    </recommendedName>
</protein>
<feature type="transmembrane region" description="Helical" evidence="15">
    <location>
        <begin position="295"/>
        <end position="314"/>
    </location>
</feature>